<sequence length="116" mass="13405">MKKRKSHFDYAEHCGWMIFTDQTLTYTGREADKRIRDLRELGFRFKKLYCKPGLIPDDGYVILLGETLCRLLELSPQDPLALSILSQLGSSRSIGISDTVTRAQTSCFWDLMQRKL</sequence>
<evidence type="ECO:0000313" key="1">
    <source>
        <dbReference type="EMBL" id="QGY32536.1"/>
    </source>
</evidence>
<dbReference type="Proteomes" id="UP000502005">
    <property type="component" value="Plasmid pNE1B"/>
</dbReference>
<dbReference type="EMBL" id="CP024770">
    <property type="protein sequence ID" value="QGY32536.1"/>
    <property type="molecule type" value="Genomic_DNA"/>
</dbReference>
<accession>A0A6B9GGU3</accession>
<gene>
    <name evidence="1" type="ORF">CUN67_26610</name>
</gene>
<proteinExistence type="predicted"/>
<keyword evidence="1" id="KW-0614">Plasmid</keyword>
<organism evidence="1 2">
    <name type="scientific">Pantoea cypripedii</name>
    <name type="common">Pectobacterium cypripedii</name>
    <name type="synonym">Erwinia cypripedii</name>
    <dbReference type="NCBI Taxonomy" id="55209"/>
    <lineage>
        <taxon>Bacteria</taxon>
        <taxon>Pseudomonadati</taxon>
        <taxon>Pseudomonadota</taxon>
        <taxon>Gammaproteobacteria</taxon>
        <taxon>Enterobacterales</taxon>
        <taxon>Erwiniaceae</taxon>
        <taxon>Pantoea</taxon>
    </lineage>
</organism>
<name>A0A6B9GGU3_PANCY</name>
<reference evidence="1 2" key="1">
    <citation type="submission" date="2017-11" db="EMBL/GenBank/DDBJ databases">
        <title>Genome sequence of Pantoea cypripedii NE1.</title>
        <authorList>
            <person name="Nascimento F.X."/>
        </authorList>
    </citation>
    <scope>NUCLEOTIDE SEQUENCE [LARGE SCALE GENOMIC DNA]</scope>
    <source>
        <strain evidence="1 2">NE1</strain>
        <plasmid evidence="2">pne1b</plasmid>
    </source>
</reference>
<evidence type="ECO:0000313" key="2">
    <source>
        <dbReference type="Proteomes" id="UP000502005"/>
    </source>
</evidence>
<dbReference type="AlphaFoldDB" id="A0A6B9GGU3"/>
<protein>
    <submittedName>
        <fullName evidence="1">Uncharacterized protein</fullName>
    </submittedName>
</protein>
<dbReference type="RefSeq" id="WP_208718436.1">
    <property type="nucleotide sequence ID" value="NZ_CP024770.1"/>
</dbReference>
<geneLocation type="plasmid" evidence="2">
    <name>pne1b</name>
</geneLocation>